<comment type="caution">
    <text evidence="1">The sequence shown here is derived from an EMBL/GenBank/DDBJ whole genome shotgun (WGS) entry which is preliminary data.</text>
</comment>
<protein>
    <submittedName>
        <fullName evidence="1">Uncharacterized protein</fullName>
    </submittedName>
</protein>
<gene>
    <name evidence="1" type="ORF">Sradi_5761200</name>
</gene>
<sequence length="57" mass="6823">MKAFFGTRMIEESSVQEHGAMMLFLVQKLKDLQIDFERKEKYINNWNMNGLDKSFMC</sequence>
<proteinExistence type="predicted"/>
<name>A0AAW2L2T5_SESRA</name>
<dbReference type="EMBL" id="JACGWJ010000026">
    <property type="protein sequence ID" value="KAL0313619.1"/>
    <property type="molecule type" value="Genomic_DNA"/>
</dbReference>
<dbReference type="AlphaFoldDB" id="A0AAW2L2T5"/>
<organism evidence="1">
    <name type="scientific">Sesamum radiatum</name>
    <name type="common">Black benniseed</name>
    <dbReference type="NCBI Taxonomy" id="300843"/>
    <lineage>
        <taxon>Eukaryota</taxon>
        <taxon>Viridiplantae</taxon>
        <taxon>Streptophyta</taxon>
        <taxon>Embryophyta</taxon>
        <taxon>Tracheophyta</taxon>
        <taxon>Spermatophyta</taxon>
        <taxon>Magnoliopsida</taxon>
        <taxon>eudicotyledons</taxon>
        <taxon>Gunneridae</taxon>
        <taxon>Pentapetalae</taxon>
        <taxon>asterids</taxon>
        <taxon>lamiids</taxon>
        <taxon>Lamiales</taxon>
        <taxon>Pedaliaceae</taxon>
        <taxon>Sesamum</taxon>
    </lineage>
</organism>
<reference evidence="1" key="1">
    <citation type="submission" date="2020-06" db="EMBL/GenBank/DDBJ databases">
        <authorList>
            <person name="Li T."/>
            <person name="Hu X."/>
            <person name="Zhang T."/>
            <person name="Song X."/>
            <person name="Zhang H."/>
            <person name="Dai N."/>
            <person name="Sheng W."/>
            <person name="Hou X."/>
            <person name="Wei L."/>
        </authorList>
    </citation>
    <scope>NUCLEOTIDE SEQUENCE</scope>
    <source>
        <strain evidence="1">G02</strain>
        <tissue evidence="1">Leaf</tissue>
    </source>
</reference>
<accession>A0AAW2L2T5</accession>
<reference evidence="1" key="2">
    <citation type="journal article" date="2024" name="Plant">
        <title>Genomic evolution and insights into agronomic trait innovations of Sesamum species.</title>
        <authorList>
            <person name="Miao H."/>
            <person name="Wang L."/>
            <person name="Qu L."/>
            <person name="Liu H."/>
            <person name="Sun Y."/>
            <person name="Le M."/>
            <person name="Wang Q."/>
            <person name="Wei S."/>
            <person name="Zheng Y."/>
            <person name="Lin W."/>
            <person name="Duan Y."/>
            <person name="Cao H."/>
            <person name="Xiong S."/>
            <person name="Wang X."/>
            <person name="Wei L."/>
            <person name="Li C."/>
            <person name="Ma Q."/>
            <person name="Ju M."/>
            <person name="Zhao R."/>
            <person name="Li G."/>
            <person name="Mu C."/>
            <person name="Tian Q."/>
            <person name="Mei H."/>
            <person name="Zhang T."/>
            <person name="Gao T."/>
            <person name="Zhang H."/>
        </authorList>
    </citation>
    <scope>NUCLEOTIDE SEQUENCE</scope>
    <source>
        <strain evidence="1">G02</strain>
    </source>
</reference>
<evidence type="ECO:0000313" key="1">
    <source>
        <dbReference type="EMBL" id="KAL0313619.1"/>
    </source>
</evidence>